<accession>A0A4Q5LHY7</accession>
<feature type="transmembrane region" description="Helical" evidence="6">
    <location>
        <begin position="193"/>
        <end position="214"/>
    </location>
</feature>
<organism evidence="7 8">
    <name type="scientific">Mucilaginibacter terrigena</name>
    <dbReference type="NCBI Taxonomy" id="2492395"/>
    <lineage>
        <taxon>Bacteria</taxon>
        <taxon>Pseudomonadati</taxon>
        <taxon>Bacteroidota</taxon>
        <taxon>Sphingobacteriia</taxon>
        <taxon>Sphingobacteriales</taxon>
        <taxon>Sphingobacteriaceae</taxon>
        <taxon>Mucilaginibacter</taxon>
    </lineage>
</organism>
<sequence>MNHCLTDDPAVGTSIKGNLKRTIGVFGLACAVINITIGTGIFILPAIVAEHLGAAAIICFLICGLLIFLIALCFAEVGTKVTGSGGTYAYIEAAFGPWLGFLANNIFWLSCCLSDAAVANGLSKTLGYFYPPLDTTFRPLFFLLLMVVFAWINIRGSKGGVNLVIAATLAKIVPLVLLVIFGVSHISAANLNWTSSFTLGNIGSATLILFYAFLGIENAVANSGEFKNPSRVVPLGILSGLSFVLLLYIAIQLITQGMLGTQLQLYKDAPLAEVSKRLFAYTGIILITVGAAVSMLGSLSGAILAIPRVLFAGAKDGIFPKFLGDIHSKYITPHKAIILYAAIDYIFAVFGAFKQLVVLSTASVLLIYLGVVLAAIKLRYKKPVQAETTFTIPGGLTVPILATVTIIWLLYSLTNPEIIGMSIALAALSVIYLLMKLYNNKQKQLFADK</sequence>
<comment type="subcellular location">
    <subcellularLocation>
        <location evidence="1">Cell membrane</location>
        <topology evidence="1">Multi-pass membrane protein</topology>
    </subcellularLocation>
</comment>
<dbReference type="PANTHER" id="PTHR42770:SF7">
    <property type="entry name" value="MEMBRANE PROTEIN"/>
    <property type="match status" value="1"/>
</dbReference>
<protein>
    <submittedName>
        <fullName evidence="7">Amino acid permease</fullName>
    </submittedName>
</protein>
<dbReference type="InterPro" id="IPR002293">
    <property type="entry name" value="AA/rel_permease1"/>
</dbReference>
<feature type="transmembrane region" description="Helical" evidence="6">
    <location>
        <begin position="87"/>
        <end position="108"/>
    </location>
</feature>
<feature type="transmembrane region" description="Helical" evidence="6">
    <location>
        <begin position="336"/>
        <end position="353"/>
    </location>
</feature>
<dbReference type="AlphaFoldDB" id="A0A4Q5LHY7"/>
<dbReference type="GO" id="GO:0022857">
    <property type="term" value="F:transmembrane transporter activity"/>
    <property type="evidence" value="ECO:0007669"/>
    <property type="project" value="InterPro"/>
</dbReference>
<evidence type="ECO:0000256" key="2">
    <source>
        <dbReference type="ARBA" id="ARBA00022475"/>
    </source>
</evidence>
<dbReference type="OrthoDB" id="9806937at2"/>
<feature type="transmembrane region" description="Helical" evidence="6">
    <location>
        <begin position="136"/>
        <end position="154"/>
    </location>
</feature>
<evidence type="ECO:0000313" key="7">
    <source>
        <dbReference type="EMBL" id="RYU87308.1"/>
    </source>
</evidence>
<keyword evidence="4 6" id="KW-1133">Transmembrane helix</keyword>
<reference evidence="7 8" key="1">
    <citation type="submission" date="2019-02" db="EMBL/GenBank/DDBJ databases">
        <title>Bacterial novel species Mucilaginibacter sp. 17JY9-4 isolated from soil.</title>
        <authorList>
            <person name="Jung H.-Y."/>
        </authorList>
    </citation>
    <scope>NUCLEOTIDE SEQUENCE [LARGE SCALE GENOMIC DNA]</scope>
    <source>
        <strain evidence="7 8">17JY9-4</strain>
    </source>
</reference>
<feature type="transmembrane region" description="Helical" evidence="6">
    <location>
        <begin position="417"/>
        <end position="435"/>
    </location>
</feature>
<feature type="transmembrane region" description="Helical" evidence="6">
    <location>
        <begin position="54"/>
        <end position="75"/>
    </location>
</feature>
<dbReference type="EMBL" id="SEWG01000007">
    <property type="protein sequence ID" value="RYU87308.1"/>
    <property type="molecule type" value="Genomic_DNA"/>
</dbReference>
<keyword evidence="8" id="KW-1185">Reference proteome</keyword>
<comment type="caution">
    <text evidence="7">The sequence shown here is derived from an EMBL/GenBank/DDBJ whole genome shotgun (WGS) entry which is preliminary data.</text>
</comment>
<dbReference type="Proteomes" id="UP000293331">
    <property type="component" value="Unassembled WGS sequence"/>
</dbReference>
<proteinExistence type="predicted"/>
<keyword evidence="2" id="KW-1003">Cell membrane</keyword>
<feature type="transmembrane region" description="Helical" evidence="6">
    <location>
        <begin position="161"/>
        <end position="181"/>
    </location>
</feature>
<name>A0A4Q5LHY7_9SPHI</name>
<feature type="transmembrane region" description="Helical" evidence="6">
    <location>
        <begin position="23"/>
        <end position="48"/>
    </location>
</feature>
<dbReference type="PANTHER" id="PTHR42770">
    <property type="entry name" value="AMINO ACID TRANSPORTER-RELATED"/>
    <property type="match status" value="1"/>
</dbReference>
<dbReference type="InterPro" id="IPR050367">
    <property type="entry name" value="APC_superfamily"/>
</dbReference>
<keyword evidence="5 6" id="KW-0472">Membrane</keyword>
<feature type="transmembrane region" description="Helical" evidence="6">
    <location>
        <begin position="279"/>
        <end position="306"/>
    </location>
</feature>
<evidence type="ECO:0000256" key="3">
    <source>
        <dbReference type="ARBA" id="ARBA00022692"/>
    </source>
</evidence>
<feature type="transmembrane region" description="Helical" evidence="6">
    <location>
        <begin position="359"/>
        <end position="378"/>
    </location>
</feature>
<feature type="transmembrane region" description="Helical" evidence="6">
    <location>
        <begin position="390"/>
        <end position="411"/>
    </location>
</feature>
<dbReference type="Pfam" id="PF13520">
    <property type="entry name" value="AA_permease_2"/>
    <property type="match status" value="1"/>
</dbReference>
<dbReference type="PIRSF" id="PIRSF006060">
    <property type="entry name" value="AA_transporter"/>
    <property type="match status" value="1"/>
</dbReference>
<evidence type="ECO:0000256" key="5">
    <source>
        <dbReference type="ARBA" id="ARBA00023136"/>
    </source>
</evidence>
<evidence type="ECO:0000256" key="6">
    <source>
        <dbReference type="SAM" id="Phobius"/>
    </source>
</evidence>
<keyword evidence="3 6" id="KW-0812">Transmembrane</keyword>
<gene>
    <name evidence="7" type="ORF">EWM62_16490</name>
</gene>
<feature type="transmembrane region" description="Helical" evidence="6">
    <location>
        <begin position="235"/>
        <end position="259"/>
    </location>
</feature>
<dbReference type="Gene3D" id="1.20.1740.10">
    <property type="entry name" value="Amino acid/polyamine transporter I"/>
    <property type="match status" value="1"/>
</dbReference>
<evidence type="ECO:0000256" key="4">
    <source>
        <dbReference type="ARBA" id="ARBA00022989"/>
    </source>
</evidence>
<evidence type="ECO:0000313" key="8">
    <source>
        <dbReference type="Proteomes" id="UP000293331"/>
    </source>
</evidence>
<evidence type="ECO:0000256" key="1">
    <source>
        <dbReference type="ARBA" id="ARBA00004651"/>
    </source>
</evidence>
<dbReference type="GO" id="GO:0005886">
    <property type="term" value="C:plasma membrane"/>
    <property type="evidence" value="ECO:0007669"/>
    <property type="project" value="UniProtKB-SubCell"/>
</dbReference>